<accession>A0A1S1R288</accession>
<evidence type="ECO:0000313" key="3">
    <source>
        <dbReference type="Proteomes" id="UP000179627"/>
    </source>
</evidence>
<evidence type="ECO:0000256" key="1">
    <source>
        <dbReference type="SAM" id="Phobius"/>
    </source>
</evidence>
<reference evidence="3" key="1">
    <citation type="submission" date="2016-07" db="EMBL/GenBank/DDBJ databases">
        <title>Sequence Frankia sp. strain CcI1.17.</title>
        <authorList>
            <person name="Ghodhbane-Gtari F."/>
            <person name="Swanson E."/>
            <person name="Gueddou A."/>
            <person name="Morris K."/>
            <person name="Hezbri K."/>
            <person name="Ktari A."/>
            <person name="Nouioui I."/>
            <person name="Abebe-Akele F."/>
            <person name="Simpson S."/>
            <person name="Thomas K."/>
            <person name="Gtari M."/>
            <person name="Tisa L.S."/>
            <person name="Hurst S."/>
        </authorList>
    </citation>
    <scope>NUCLEOTIDE SEQUENCE [LARGE SCALE GENOMIC DNA]</scope>
    <source>
        <strain evidence="3">Cc1.17</strain>
    </source>
</reference>
<dbReference type="Pfam" id="PF09489">
    <property type="entry name" value="CbtB"/>
    <property type="match status" value="1"/>
</dbReference>
<organism evidence="2 3">
    <name type="scientific">Parafrankia colletiae</name>
    <dbReference type="NCBI Taxonomy" id="573497"/>
    <lineage>
        <taxon>Bacteria</taxon>
        <taxon>Bacillati</taxon>
        <taxon>Actinomycetota</taxon>
        <taxon>Actinomycetes</taxon>
        <taxon>Frankiales</taxon>
        <taxon>Frankiaceae</taxon>
        <taxon>Parafrankia</taxon>
    </lineage>
</organism>
<keyword evidence="1" id="KW-0812">Transmembrane</keyword>
<dbReference type="InterPro" id="IPR012667">
    <property type="entry name" value="CbtB_put"/>
</dbReference>
<keyword evidence="3" id="KW-1185">Reference proteome</keyword>
<protein>
    <recommendedName>
        <fullName evidence="4">Cobalt transporter subunit (CbtB)</fullName>
    </recommendedName>
</protein>
<keyword evidence="1" id="KW-0472">Membrane</keyword>
<evidence type="ECO:0000313" key="2">
    <source>
        <dbReference type="EMBL" id="OHV39422.1"/>
    </source>
</evidence>
<sequence>MSDSAAPSTVPAPLAGGAIRPLKLPLREIAPWAVLMGALMLLGIYFVGSEAGAFSMVGGTWIHEFVHDGRHLLGFPCH</sequence>
<dbReference type="EMBL" id="MBLM01000102">
    <property type="protein sequence ID" value="OHV39422.1"/>
    <property type="molecule type" value="Genomic_DNA"/>
</dbReference>
<dbReference type="OrthoDB" id="122519at2"/>
<dbReference type="AlphaFoldDB" id="A0A1S1R288"/>
<gene>
    <name evidence="2" type="ORF">CC117_14495</name>
</gene>
<dbReference type="Proteomes" id="UP000179627">
    <property type="component" value="Unassembled WGS sequence"/>
</dbReference>
<keyword evidence="1" id="KW-1133">Transmembrane helix</keyword>
<feature type="transmembrane region" description="Helical" evidence="1">
    <location>
        <begin position="29"/>
        <end position="47"/>
    </location>
</feature>
<dbReference type="RefSeq" id="WP_071083525.1">
    <property type="nucleotide sequence ID" value="NZ_MBLM01000102.1"/>
</dbReference>
<name>A0A1S1R288_9ACTN</name>
<comment type="caution">
    <text evidence="2">The sequence shown here is derived from an EMBL/GenBank/DDBJ whole genome shotgun (WGS) entry which is preliminary data.</text>
</comment>
<proteinExistence type="predicted"/>
<evidence type="ECO:0008006" key="4">
    <source>
        <dbReference type="Google" id="ProtNLM"/>
    </source>
</evidence>